<dbReference type="Gene3D" id="3.30.70.330">
    <property type="match status" value="1"/>
</dbReference>
<evidence type="ECO:0000313" key="17">
    <source>
        <dbReference type="EMBL" id="KAK7604964.1"/>
    </source>
</evidence>
<feature type="domain" description="RRM" evidence="15">
    <location>
        <begin position="10"/>
        <end position="88"/>
    </location>
</feature>
<evidence type="ECO:0000256" key="6">
    <source>
        <dbReference type="ARBA" id="ARBA00022771"/>
    </source>
</evidence>
<dbReference type="SMART" id="SM00343">
    <property type="entry name" value="ZnF_C2HC"/>
    <property type="match status" value="1"/>
</dbReference>
<dbReference type="InterPro" id="IPR000504">
    <property type="entry name" value="RRM_dom"/>
</dbReference>
<accession>A0AAN9U2U2</accession>
<evidence type="ECO:0000256" key="12">
    <source>
        <dbReference type="PROSITE-ProRule" id="PRU00047"/>
    </source>
</evidence>
<feature type="region of interest" description="Disordered" evidence="14">
    <location>
        <begin position="121"/>
        <end position="185"/>
    </location>
</feature>
<dbReference type="SMART" id="SM00360">
    <property type="entry name" value="RRM"/>
    <property type="match status" value="1"/>
</dbReference>
<feature type="domain" description="CCHC-type" evidence="16">
    <location>
        <begin position="106"/>
        <end position="122"/>
    </location>
</feature>
<evidence type="ECO:0000256" key="10">
    <source>
        <dbReference type="ARBA" id="ARBA00023242"/>
    </source>
</evidence>
<dbReference type="Pfam" id="PF00098">
    <property type="entry name" value="zf-CCHC"/>
    <property type="match status" value="1"/>
</dbReference>
<evidence type="ECO:0000259" key="15">
    <source>
        <dbReference type="PROSITE" id="PS50102"/>
    </source>
</evidence>
<evidence type="ECO:0000256" key="13">
    <source>
        <dbReference type="PROSITE-ProRule" id="PRU00176"/>
    </source>
</evidence>
<evidence type="ECO:0000256" key="3">
    <source>
        <dbReference type="ARBA" id="ARBA00022664"/>
    </source>
</evidence>
<name>A0AAN9U2U2_9HEMI</name>
<proteinExistence type="predicted"/>
<keyword evidence="10" id="KW-0539">Nucleus</keyword>
<evidence type="ECO:0000256" key="11">
    <source>
        <dbReference type="ARBA" id="ARBA00032031"/>
    </source>
</evidence>
<dbReference type="GO" id="GO:0000398">
    <property type="term" value="P:mRNA splicing, via spliceosome"/>
    <property type="evidence" value="ECO:0007669"/>
    <property type="project" value="InterPro"/>
</dbReference>
<dbReference type="InterPro" id="IPR036875">
    <property type="entry name" value="Znf_CCHC_sf"/>
</dbReference>
<keyword evidence="3" id="KW-0507">mRNA processing</keyword>
<dbReference type="InterPro" id="IPR001878">
    <property type="entry name" value="Znf_CCHC"/>
</dbReference>
<protein>
    <recommendedName>
        <fullName evidence="2">Zinc finger CCHC-type and RNA-binding motif-containing protein 1</fullName>
    </recommendedName>
    <alternativeName>
        <fullName evidence="11">U11/U12 small nuclear ribonucleoprotein 31 kDa protein</fullName>
    </alternativeName>
</protein>
<evidence type="ECO:0000313" key="18">
    <source>
        <dbReference type="Proteomes" id="UP001367676"/>
    </source>
</evidence>
<reference evidence="17 18" key="1">
    <citation type="submission" date="2024-03" db="EMBL/GenBank/DDBJ databases">
        <title>Adaptation during the transition from Ophiocordyceps entomopathogen to insect associate is accompanied by gene loss and intensified selection.</title>
        <authorList>
            <person name="Ward C.M."/>
            <person name="Onetto C.A."/>
            <person name="Borneman A.R."/>
        </authorList>
    </citation>
    <scope>NUCLEOTIDE SEQUENCE [LARGE SCALE GENOMIC DNA]</scope>
    <source>
        <strain evidence="17">AWRI1</strain>
        <tissue evidence="17">Single Adult Female</tissue>
    </source>
</reference>
<keyword evidence="4" id="KW-0479">Metal-binding</keyword>
<keyword evidence="9" id="KW-0508">mRNA splicing</keyword>
<dbReference type="PROSITE" id="PS50102">
    <property type="entry name" value="RRM"/>
    <property type="match status" value="1"/>
</dbReference>
<dbReference type="AlphaFoldDB" id="A0AAN9U2U2"/>
<dbReference type="Pfam" id="PF00076">
    <property type="entry name" value="RRM_1"/>
    <property type="match status" value="1"/>
</dbReference>
<organism evidence="17 18">
    <name type="scientific">Parthenolecanium corni</name>
    <dbReference type="NCBI Taxonomy" id="536013"/>
    <lineage>
        <taxon>Eukaryota</taxon>
        <taxon>Metazoa</taxon>
        <taxon>Ecdysozoa</taxon>
        <taxon>Arthropoda</taxon>
        <taxon>Hexapoda</taxon>
        <taxon>Insecta</taxon>
        <taxon>Pterygota</taxon>
        <taxon>Neoptera</taxon>
        <taxon>Paraneoptera</taxon>
        <taxon>Hemiptera</taxon>
        <taxon>Sternorrhyncha</taxon>
        <taxon>Coccoidea</taxon>
        <taxon>Coccidae</taxon>
        <taxon>Parthenolecanium</taxon>
    </lineage>
</organism>
<dbReference type="InterPro" id="IPR044598">
    <property type="entry name" value="ZCRB1"/>
</dbReference>
<gene>
    <name evidence="17" type="ORF">V9T40_006150</name>
</gene>
<comment type="caution">
    <text evidence="17">The sequence shown here is derived from an EMBL/GenBank/DDBJ whole genome shotgun (WGS) entry which is preliminary data.</text>
</comment>
<keyword evidence="8 13" id="KW-0694">RNA-binding</keyword>
<evidence type="ECO:0000256" key="2">
    <source>
        <dbReference type="ARBA" id="ARBA00015428"/>
    </source>
</evidence>
<evidence type="ECO:0000256" key="14">
    <source>
        <dbReference type="SAM" id="MobiDB-lite"/>
    </source>
</evidence>
<dbReference type="EMBL" id="JBBCAQ010000003">
    <property type="protein sequence ID" value="KAK7604964.1"/>
    <property type="molecule type" value="Genomic_DNA"/>
</dbReference>
<sequence length="229" mass="26304">MSHGLAPSKSTVYVSNLPFSLTNNDLHKMFEQYGKIVKVTVLKDKQTRESKGVAFVLFLREEEALNFVSSFDRKQIGGRTIRVKIAADNGRSSEFIRKKIYKDKTKCYECGEEGHLSYECPKNTLGYRKPPPKKKKKRNISDSHNIGEYLASSDDDYMNSPIRKKKYEDDDSHSEETEEPDLETLSAAIQFEQEKYSMETEAGISGHNFANKKRIRKSAYFSDEEELSD</sequence>
<comment type="subcellular location">
    <subcellularLocation>
        <location evidence="1">Nucleus</location>
    </subcellularLocation>
</comment>
<evidence type="ECO:0000256" key="7">
    <source>
        <dbReference type="ARBA" id="ARBA00022833"/>
    </source>
</evidence>
<dbReference type="PANTHER" id="PTHR46259">
    <property type="entry name" value="ZINC FINGER CCHC-TYPE AND RNA-BINDING MOTIF-CONTAINING PROTEIN 1"/>
    <property type="match status" value="1"/>
</dbReference>
<dbReference type="CDD" id="cd12393">
    <property type="entry name" value="RRM_ZCRB1"/>
    <property type="match status" value="1"/>
</dbReference>
<keyword evidence="7" id="KW-0862">Zinc</keyword>
<keyword evidence="18" id="KW-1185">Reference proteome</keyword>
<dbReference type="GO" id="GO:0008270">
    <property type="term" value="F:zinc ion binding"/>
    <property type="evidence" value="ECO:0007669"/>
    <property type="project" value="UniProtKB-KW"/>
</dbReference>
<evidence type="ECO:0000256" key="1">
    <source>
        <dbReference type="ARBA" id="ARBA00004123"/>
    </source>
</evidence>
<evidence type="ECO:0000259" key="16">
    <source>
        <dbReference type="PROSITE" id="PS50158"/>
    </source>
</evidence>
<dbReference type="Proteomes" id="UP001367676">
    <property type="component" value="Unassembled WGS sequence"/>
</dbReference>
<keyword evidence="6 12" id="KW-0863">Zinc-finger</keyword>
<dbReference type="InterPro" id="IPR035979">
    <property type="entry name" value="RBD_domain_sf"/>
</dbReference>
<keyword evidence="5" id="KW-0747">Spliceosome</keyword>
<dbReference type="InterPro" id="IPR034219">
    <property type="entry name" value="ZCRB1_RRM"/>
</dbReference>
<evidence type="ECO:0000256" key="5">
    <source>
        <dbReference type="ARBA" id="ARBA00022728"/>
    </source>
</evidence>
<evidence type="ECO:0000256" key="4">
    <source>
        <dbReference type="ARBA" id="ARBA00022723"/>
    </source>
</evidence>
<dbReference type="InterPro" id="IPR012677">
    <property type="entry name" value="Nucleotide-bd_a/b_plait_sf"/>
</dbReference>
<evidence type="ECO:0000256" key="8">
    <source>
        <dbReference type="ARBA" id="ARBA00022884"/>
    </source>
</evidence>
<dbReference type="GO" id="GO:0005689">
    <property type="term" value="C:U12-type spliceosomal complex"/>
    <property type="evidence" value="ECO:0007669"/>
    <property type="project" value="InterPro"/>
</dbReference>
<dbReference type="SUPFAM" id="SSF54928">
    <property type="entry name" value="RNA-binding domain, RBD"/>
    <property type="match status" value="1"/>
</dbReference>
<evidence type="ECO:0000256" key="9">
    <source>
        <dbReference type="ARBA" id="ARBA00023187"/>
    </source>
</evidence>
<dbReference type="Gene3D" id="4.10.60.10">
    <property type="entry name" value="Zinc finger, CCHC-type"/>
    <property type="match status" value="1"/>
</dbReference>
<dbReference type="FunFam" id="4.10.60.10:FF:000009">
    <property type="entry name" value="Zinc finger CCHC-type and RNA-binding motif-containing protein 1"/>
    <property type="match status" value="1"/>
</dbReference>
<dbReference type="PANTHER" id="PTHR46259:SF1">
    <property type="entry name" value="ZINC FINGER CCHC-TYPE AND RNA-BINDING MOTIF-CONTAINING PROTEIN 1"/>
    <property type="match status" value="1"/>
</dbReference>
<feature type="compositionally biased region" description="Acidic residues" evidence="14">
    <location>
        <begin position="169"/>
        <end position="182"/>
    </location>
</feature>
<dbReference type="PROSITE" id="PS50158">
    <property type="entry name" value="ZF_CCHC"/>
    <property type="match status" value="1"/>
</dbReference>
<dbReference type="GO" id="GO:0003723">
    <property type="term" value="F:RNA binding"/>
    <property type="evidence" value="ECO:0007669"/>
    <property type="project" value="UniProtKB-UniRule"/>
</dbReference>
<dbReference type="SUPFAM" id="SSF57756">
    <property type="entry name" value="Retrovirus zinc finger-like domains"/>
    <property type="match status" value="1"/>
</dbReference>